<comment type="caution">
    <text evidence="1">The sequence shown here is derived from an EMBL/GenBank/DDBJ whole genome shotgun (WGS) entry which is preliminary data.</text>
</comment>
<sequence>MKKVFGWFTVAVVVCGLLGVAVTAKADASLFPLYRSSNVNRQAIDGTHQSHLNLTLPRLGGLPFASGHNYSGN</sequence>
<evidence type="ECO:0000313" key="1">
    <source>
        <dbReference type="EMBL" id="RXI78738.1"/>
    </source>
</evidence>
<gene>
    <name evidence="1" type="ORF">DXH47_05735</name>
</gene>
<reference evidence="1 2" key="1">
    <citation type="submission" date="2018-08" db="EMBL/GenBank/DDBJ databases">
        <title>Lactobacillus suantsai sp. nov., isolated from traditional fermented suan-tsai in Taiwan.</title>
        <authorList>
            <person name="Huang C.-H."/>
        </authorList>
    </citation>
    <scope>NUCLEOTIDE SEQUENCE [LARGE SCALE GENOMIC DNA]</scope>
    <source>
        <strain evidence="1 2">BCRC 12945</strain>
    </source>
</reference>
<dbReference type="EMBL" id="QXIL01000008">
    <property type="protein sequence ID" value="RXI78738.1"/>
    <property type="molecule type" value="Genomic_DNA"/>
</dbReference>
<organism evidence="1 2">
    <name type="scientific">Levilactobacillus suantsaii</name>
    <dbReference type="NCBI Taxonomy" id="2292255"/>
    <lineage>
        <taxon>Bacteria</taxon>
        <taxon>Bacillati</taxon>
        <taxon>Bacillota</taxon>
        <taxon>Bacilli</taxon>
        <taxon>Lactobacillales</taxon>
        <taxon>Lactobacillaceae</taxon>
        <taxon>Levilactobacillus</taxon>
    </lineage>
</organism>
<keyword evidence="2" id="KW-1185">Reference proteome</keyword>
<evidence type="ECO:0000313" key="2">
    <source>
        <dbReference type="Proteomes" id="UP000290602"/>
    </source>
</evidence>
<protein>
    <submittedName>
        <fullName evidence="1">Uncharacterized protein</fullName>
    </submittedName>
</protein>
<dbReference type="RefSeq" id="WP_129032404.1">
    <property type="nucleotide sequence ID" value="NZ_CP059603.1"/>
</dbReference>
<dbReference type="AlphaFoldDB" id="A0A4Q0VHL5"/>
<proteinExistence type="predicted"/>
<dbReference type="Proteomes" id="UP000290602">
    <property type="component" value="Unassembled WGS sequence"/>
</dbReference>
<name>A0A4Q0VHL5_9LACO</name>
<accession>A0A4Q0VHL5</accession>